<proteinExistence type="predicted"/>
<keyword evidence="1" id="KW-0805">Transcription regulation</keyword>
<organism evidence="4 5">
    <name type="scientific">Listeria cornellensis FSL F6-0969</name>
    <dbReference type="NCBI Taxonomy" id="1265820"/>
    <lineage>
        <taxon>Bacteria</taxon>
        <taxon>Bacillati</taxon>
        <taxon>Bacillota</taxon>
        <taxon>Bacilli</taxon>
        <taxon>Bacillales</taxon>
        <taxon>Listeriaceae</taxon>
        <taxon>Listeria</taxon>
    </lineage>
</organism>
<reference evidence="4 5" key="1">
    <citation type="journal article" date="2014" name="Int. J. Syst. Evol. Microbiol.">
        <title>Listeria floridensis sp. nov., Listeria aquatica sp. nov., Listeria cornellensis sp. nov., Listeria riparia sp. nov. and Listeria grandensis sp. nov., from agricultural and natural environments.</title>
        <authorList>
            <person name="den Bakker H.C."/>
            <person name="Warchocki S."/>
            <person name="Wright E.M."/>
            <person name="Allred A.F."/>
            <person name="Ahlstrom C."/>
            <person name="Manuel C.S."/>
            <person name="Stasiewicz M.J."/>
            <person name="Burrell A."/>
            <person name="Roof S."/>
            <person name="Strawn L."/>
            <person name="Fortes E.D."/>
            <person name="Nightingale K.K."/>
            <person name="Kephart D."/>
            <person name="Wiedmann M."/>
        </authorList>
    </citation>
    <scope>NUCLEOTIDE SEQUENCE [LARGE SCALE GENOMIC DNA]</scope>
    <source>
        <strain evidence="5">FSL F6-969</strain>
    </source>
</reference>
<dbReference type="Pfam" id="PF05043">
    <property type="entry name" value="Mga"/>
    <property type="match status" value="1"/>
</dbReference>
<evidence type="ECO:0000256" key="2">
    <source>
        <dbReference type="ARBA" id="ARBA00023163"/>
    </source>
</evidence>
<dbReference type="RefSeq" id="WP_036081488.1">
    <property type="nucleotide sequence ID" value="NZ_AODE01000032.1"/>
</dbReference>
<dbReference type="PANTHER" id="PTHR30185">
    <property type="entry name" value="CRYPTIC BETA-GLUCOSIDE BGL OPERON ANTITERMINATOR"/>
    <property type="match status" value="1"/>
</dbReference>
<dbReference type="PATRIC" id="fig|1265820.5.peg.3010"/>
<dbReference type="STRING" id="1265820.PCORN_15191"/>
<evidence type="ECO:0000256" key="1">
    <source>
        <dbReference type="ARBA" id="ARBA00023015"/>
    </source>
</evidence>
<evidence type="ECO:0000259" key="3">
    <source>
        <dbReference type="Pfam" id="PF05043"/>
    </source>
</evidence>
<evidence type="ECO:0000313" key="5">
    <source>
        <dbReference type="Proteomes" id="UP000019254"/>
    </source>
</evidence>
<gene>
    <name evidence="4" type="ORF">PCORN_15191</name>
</gene>
<accession>W7BSU2</accession>
<dbReference type="OrthoDB" id="2260273at2"/>
<protein>
    <submittedName>
        <fullName evidence="4">Transcriptional antiterminator BglG</fullName>
    </submittedName>
</protein>
<keyword evidence="2" id="KW-0804">Transcription</keyword>
<dbReference type="EMBL" id="AODE01000032">
    <property type="protein sequence ID" value="EUJ26341.1"/>
    <property type="molecule type" value="Genomic_DNA"/>
</dbReference>
<dbReference type="AlphaFoldDB" id="W7BSU2"/>
<dbReference type="Proteomes" id="UP000019254">
    <property type="component" value="Unassembled WGS sequence"/>
</dbReference>
<dbReference type="PANTHER" id="PTHR30185:SF18">
    <property type="entry name" value="TRANSCRIPTIONAL REGULATOR MTLR"/>
    <property type="match status" value="1"/>
</dbReference>
<dbReference type="InterPro" id="IPR007737">
    <property type="entry name" value="Mga_HTH"/>
</dbReference>
<keyword evidence="5" id="KW-1185">Reference proteome</keyword>
<name>W7BSU2_9LIST</name>
<feature type="domain" description="Mga helix-turn-helix" evidence="3">
    <location>
        <begin position="78"/>
        <end position="159"/>
    </location>
</feature>
<dbReference type="InterPro" id="IPR050661">
    <property type="entry name" value="BglG_antiterminators"/>
</dbReference>
<sequence>MKNIIPASDYRRLKLLNLLFFAEAPIVKKEVAAMVECSVNTLNADISTLNATLPEEIAQINEADKKLSLTATAQINFDYLTAYMISTSHLFQLALSVFNGEKTTISEWAENNFVSRSTFYVKLAEVDTFLARSRLVLNNAPLGIEGNEINIRFFFYHLFSKCYPYAGWVIPDFNFDSCIDKFIQKFEQHMKVYFSPSTRVDYATAIAVSLRRIKQGHTINVTPEDEQFWEDIYTYHNAMGLDFSDLEDALGSPLIPVERYLFIIMSFLGSFTYVNRERMNMRLYHNGQFQGSRTVIAEDLLTIIDDRIADTLLLKVSIVDYLSRFLFIEKANLILDVDYFSEKLVSETQDKEKNYHYLKKIRNLT</sequence>
<comment type="caution">
    <text evidence="4">The sequence shown here is derived from an EMBL/GenBank/DDBJ whole genome shotgun (WGS) entry which is preliminary data.</text>
</comment>
<evidence type="ECO:0000313" key="4">
    <source>
        <dbReference type="EMBL" id="EUJ26341.1"/>
    </source>
</evidence>